<dbReference type="SFLD" id="SFLDF00278">
    <property type="entry name" value="pyruvate_formate-lyase_activas"/>
    <property type="match status" value="1"/>
</dbReference>
<evidence type="ECO:0000256" key="7">
    <source>
        <dbReference type="ARBA" id="ARBA00022490"/>
    </source>
</evidence>
<feature type="domain" description="Radical SAM core" evidence="15">
    <location>
        <begin position="16"/>
        <end position="237"/>
    </location>
</feature>
<evidence type="ECO:0000313" key="16">
    <source>
        <dbReference type="EMBL" id="PAB60646.1"/>
    </source>
</evidence>
<dbReference type="SFLD" id="SFLDG01118">
    <property type="entry name" value="activating_enzymes__group_2"/>
    <property type="match status" value="1"/>
</dbReference>
<keyword evidence="7 14" id="KW-0963">Cytoplasm</keyword>
<dbReference type="EC" id="1.97.1.4" evidence="4 14"/>
<evidence type="ECO:0000256" key="11">
    <source>
        <dbReference type="ARBA" id="ARBA00023004"/>
    </source>
</evidence>
<dbReference type="PROSITE" id="PS01087">
    <property type="entry name" value="RADICAL_ACTIVATING"/>
    <property type="match status" value="1"/>
</dbReference>
<dbReference type="InterPro" id="IPR034457">
    <property type="entry name" value="Organic_radical-activating"/>
</dbReference>
<reference evidence="16 17" key="1">
    <citation type="submission" date="2017-06" db="EMBL/GenBank/DDBJ databases">
        <title>Draft genome sequence of anaerobic fermentative bacterium Anaeromicrobium sediminis DY2726D isolated from West Pacific Ocean sediments.</title>
        <authorList>
            <person name="Zeng X."/>
        </authorList>
    </citation>
    <scope>NUCLEOTIDE SEQUENCE [LARGE SCALE GENOMIC DNA]</scope>
    <source>
        <strain evidence="16 17">DY2726D</strain>
    </source>
</reference>
<evidence type="ECO:0000256" key="1">
    <source>
        <dbReference type="ARBA" id="ARBA00003141"/>
    </source>
</evidence>
<comment type="catalytic activity">
    <reaction evidence="13 14">
        <text>glycyl-[formate C-acetyltransferase] + reduced [flavodoxin] + S-adenosyl-L-methionine = glycin-2-yl radical-[formate C-acetyltransferase] + semiquinone [flavodoxin] + 5'-deoxyadenosine + L-methionine + H(+)</text>
        <dbReference type="Rhea" id="RHEA:19225"/>
        <dbReference type="Rhea" id="RHEA-COMP:10622"/>
        <dbReference type="Rhea" id="RHEA-COMP:12190"/>
        <dbReference type="Rhea" id="RHEA-COMP:12191"/>
        <dbReference type="Rhea" id="RHEA-COMP:14480"/>
        <dbReference type="ChEBI" id="CHEBI:15378"/>
        <dbReference type="ChEBI" id="CHEBI:17319"/>
        <dbReference type="ChEBI" id="CHEBI:29947"/>
        <dbReference type="ChEBI" id="CHEBI:32722"/>
        <dbReference type="ChEBI" id="CHEBI:57618"/>
        <dbReference type="ChEBI" id="CHEBI:57844"/>
        <dbReference type="ChEBI" id="CHEBI:59789"/>
        <dbReference type="ChEBI" id="CHEBI:140311"/>
        <dbReference type="EC" id="1.97.1.4"/>
    </reaction>
</comment>
<dbReference type="PANTHER" id="PTHR30352">
    <property type="entry name" value="PYRUVATE FORMATE-LYASE-ACTIVATING ENZYME"/>
    <property type="match status" value="1"/>
</dbReference>
<dbReference type="GO" id="GO:0005737">
    <property type="term" value="C:cytoplasm"/>
    <property type="evidence" value="ECO:0007669"/>
    <property type="project" value="UniProtKB-SubCell"/>
</dbReference>
<dbReference type="GO" id="GO:0043365">
    <property type="term" value="F:[formate-C-acetyltransferase]-activating enzyme activity"/>
    <property type="evidence" value="ECO:0007669"/>
    <property type="project" value="UniProtKB-UniRule"/>
</dbReference>
<evidence type="ECO:0000256" key="13">
    <source>
        <dbReference type="ARBA" id="ARBA00047533"/>
    </source>
</evidence>
<dbReference type="Proteomes" id="UP000216024">
    <property type="component" value="Unassembled WGS sequence"/>
</dbReference>
<dbReference type="Pfam" id="PF04055">
    <property type="entry name" value="Radical_SAM"/>
    <property type="match status" value="1"/>
</dbReference>
<dbReference type="InterPro" id="IPR034465">
    <property type="entry name" value="Pyruvate_for-lyase_activase"/>
</dbReference>
<dbReference type="CDD" id="cd01335">
    <property type="entry name" value="Radical_SAM"/>
    <property type="match status" value="1"/>
</dbReference>
<evidence type="ECO:0000256" key="8">
    <source>
        <dbReference type="ARBA" id="ARBA00022691"/>
    </source>
</evidence>
<protein>
    <recommendedName>
        <fullName evidence="5 14">Pyruvate formate-lyase-activating enzyme</fullName>
        <ecNumber evidence="4 14">1.97.1.4</ecNumber>
    </recommendedName>
</protein>
<evidence type="ECO:0000256" key="4">
    <source>
        <dbReference type="ARBA" id="ARBA00012303"/>
    </source>
</evidence>
<dbReference type="RefSeq" id="WP_095131096.1">
    <property type="nucleotide sequence ID" value="NZ_NIBG01000002.1"/>
</dbReference>
<dbReference type="GO" id="GO:0016829">
    <property type="term" value="F:lyase activity"/>
    <property type="evidence" value="ECO:0007669"/>
    <property type="project" value="UniProtKB-KW"/>
</dbReference>
<evidence type="ECO:0000256" key="9">
    <source>
        <dbReference type="ARBA" id="ARBA00022723"/>
    </source>
</evidence>
<evidence type="ECO:0000313" key="17">
    <source>
        <dbReference type="Proteomes" id="UP000216024"/>
    </source>
</evidence>
<keyword evidence="17" id="KW-1185">Reference proteome</keyword>
<proteinExistence type="inferred from homology"/>
<keyword evidence="6 14" id="KW-0004">4Fe-4S</keyword>
<dbReference type="InterPro" id="IPR001989">
    <property type="entry name" value="Radical_activat_CS"/>
</dbReference>
<dbReference type="InterPro" id="IPR013785">
    <property type="entry name" value="Aldolase_TIM"/>
</dbReference>
<dbReference type="InterPro" id="IPR040074">
    <property type="entry name" value="BssD/PflA/YjjW"/>
</dbReference>
<comment type="caution">
    <text evidence="16">The sequence shown here is derived from an EMBL/GenBank/DDBJ whole genome shotgun (WGS) entry which is preliminary data.</text>
</comment>
<keyword evidence="16" id="KW-0456">Lyase</keyword>
<keyword evidence="11 14" id="KW-0408">Iron</keyword>
<dbReference type="SFLD" id="SFLDS00029">
    <property type="entry name" value="Radical_SAM"/>
    <property type="match status" value="1"/>
</dbReference>
<keyword evidence="8 14" id="KW-0949">S-adenosyl-L-methionine</keyword>
<dbReference type="InterPro" id="IPR007197">
    <property type="entry name" value="rSAM"/>
</dbReference>
<keyword evidence="10 14" id="KW-0560">Oxidoreductase</keyword>
<dbReference type="GO" id="GO:0046872">
    <property type="term" value="F:metal ion binding"/>
    <property type="evidence" value="ECO:0007669"/>
    <property type="project" value="UniProtKB-UniRule"/>
</dbReference>
<dbReference type="NCBIfam" id="TIGR02494">
    <property type="entry name" value="PFLE_PFLC"/>
    <property type="match status" value="1"/>
</dbReference>
<keyword evidence="16" id="KW-0670">Pyruvate</keyword>
<gene>
    <name evidence="16" type="primary">pflA</name>
    <name evidence="16" type="ORF">CCE28_03640</name>
</gene>
<dbReference type="InterPro" id="IPR012838">
    <property type="entry name" value="PFL1_activating"/>
</dbReference>
<evidence type="ECO:0000256" key="5">
    <source>
        <dbReference type="ARBA" id="ARBA00021356"/>
    </source>
</evidence>
<dbReference type="GO" id="GO:0051539">
    <property type="term" value="F:4 iron, 4 sulfur cluster binding"/>
    <property type="evidence" value="ECO:0007669"/>
    <property type="project" value="UniProtKB-UniRule"/>
</dbReference>
<evidence type="ECO:0000256" key="3">
    <source>
        <dbReference type="ARBA" id="ARBA00009777"/>
    </source>
</evidence>
<dbReference type="AlphaFoldDB" id="A0A267MM76"/>
<comment type="cofactor">
    <cofactor evidence="14">
        <name>[4Fe-4S] cluster</name>
        <dbReference type="ChEBI" id="CHEBI:49883"/>
    </cofactor>
    <text evidence="14">Binds 1 [4Fe-4S] cluster. The cluster is coordinated with 3 cysteines and an exchangeable S-adenosyl-L-methionine.</text>
</comment>
<evidence type="ECO:0000256" key="2">
    <source>
        <dbReference type="ARBA" id="ARBA00004496"/>
    </source>
</evidence>
<dbReference type="Gene3D" id="3.20.20.70">
    <property type="entry name" value="Aldolase class I"/>
    <property type="match status" value="1"/>
</dbReference>
<evidence type="ECO:0000256" key="12">
    <source>
        <dbReference type="ARBA" id="ARBA00023014"/>
    </source>
</evidence>
<keyword evidence="9 14" id="KW-0479">Metal-binding</keyword>
<keyword evidence="12 14" id="KW-0411">Iron-sulfur</keyword>
<dbReference type="OrthoDB" id="9782387at2"/>
<accession>A0A267MM76</accession>
<comment type="subcellular location">
    <subcellularLocation>
        <location evidence="2 14">Cytoplasm</location>
    </subcellularLocation>
</comment>
<dbReference type="NCBIfam" id="TIGR02493">
    <property type="entry name" value="PFLA"/>
    <property type="match status" value="1"/>
</dbReference>
<evidence type="ECO:0000256" key="6">
    <source>
        <dbReference type="ARBA" id="ARBA00022485"/>
    </source>
</evidence>
<comment type="function">
    <text evidence="1 14">Activation of pyruvate formate-lyase under anaerobic conditions by generation of an organic free radical, using S-adenosylmethionine and reduced flavodoxin as cosubstrates to produce 5'-deoxy-adenosine.</text>
</comment>
<evidence type="ECO:0000256" key="14">
    <source>
        <dbReference type="RuleBase" id="RU362053"/>
    </source>
</evidence>
<dbReference type="SUPFAM" id="SSF102114">
    <property type="entry name" value="Radical SAM enzymes"/>
    <property type="match status" value="1"/>
</dbReference>
<evidence type="ECO:0000259" key="15">
    <source>
        <dbReference type="PROSITE" id="PS51918"/>
    </source>
</evidence>
<dbReference type="PANTHER" id="PTHR30352:SF5">
    <property type="entry name" value="PYRUVATE FORMATE-LYASE 1-ACTIVATING ENZYME"/>
    <property type="match status" value="1"/>
</dbReference>
<dbReference type="PROSITE" id="PS51918">
    <property type="entry name" value="RADICAL_SAM"/>
    <property type="match status" value="1"/>
</dbReference>
<name>A0A267MM76_9FIRM</name>
<sequence>MSKSAYVHSVETCGTVDGPGIRYILFLKGCPLRCKYCHNPDTWINEDGEEKSVDEIMKEVRRYKSYFQASGGGITVSGGEPTLQADFVGELFKQCREEGIHTCLDTSGYCEIEDVKELLENTDLVLLDIKQIDNIKHRELTGVENIKTLQFAKYLEEQNIPVWIRYVLVPQHTDDTKDIEDLGKYLGTLSNIQRVEVLPYHEMGISKWESMNMDYPLKGITSPSKESVEKAKDILKKHNLEVY</sequence>
<evidence type="ECO:0000256" key="10">
    <source>
        <dbReference type="ARBA" id="ARBA00023002"/>
    </source>
</evidence>
<dbReference type="EMBL" id="NIBG01000002">
    <property type="protein sequence ID" value="PAB60646.1"/>
    <property type="molecule type" value="Genomic_DNA"/>
</dbReference>
<dbReference type="SFLD" id="SFLDG01066">
    <property type="entry name" value="organic_radical-activating_enz"/>
    <property type="match status" value="1"/>
</dbReference>
<dbReference type="InterPro" id="IPR058240">
    <property type="entry name" value="rSAM_sf"/>
</dbReference>
<comment type="similarity">
    <text evidence="3 14">Belongs to the organic radical-activating enzymes family.</text>
</comment>
<organism evidence="16 17">
    <name type="scientific">Anaeromicrobium sediminis</name>
    <dbReference type="NCBI Taxonomy" id="1478221"/>
    <lineage>
        <taxon>Bacteria</taxon>
        <taxon>Bacillati</taxon>
        <taxon>Bacillota</taxon>
        <taxon>Clostridia</taxon>
        <taxon>Peptostreptococcales</taxon>
        <taxon>Thermotaleaceae</taxon>
        <taxon>Anaeromicrobium</taxon>
    </lineage>
</organism>
<dbReference type="SFLD" id="SFLDG01067">
    <property type="entry name" value="SPASM/twitch_domain_containing"/>
    <property type="match status" value="1"/>
</dbReference>